<proteinExistence type="predicted"/>
<dbReference type="KEGG" id="ara:Arad_1025"/>
<dbReference type="InterPro" id="IPR011057">
    <property type="entry name" value="Mss4-like_sf"/>
</dbReference>
<dbReference type="SUPFAM" id="SSF51316">
    <property type="entry name" value="Mss4-like"/>
    <property type="match status" value="1"/>
</dbReference>
<dbReference type="STRING" id="311403.Arad_1025"/>
<evidence type="ECO:0000313" key="2">
    <source>
        <dbReference type="Proteomes" id="UP000001600"/>
    </source>
</evidence>
<dbReference type="HOGENOM" id="CLU_2821536_0_0_5"/>
<reference evidence="1 2" key="1">
    <citation type="journal article" date="2009" name="J. Bacteriol.">
        <title>Genome sequences of three Agrobacterium biovars help elucidate the evolution of multichromosome genomes in bacteria.</title>
        <authorList>
            <person name="Slater S.C."/>
            <person name="Goldman B.S."/>
            <person name="Goodner B."/>
            <person name="Setubal J.C."/>
            <person name="Farrand S.K."/>
            <person name="Nester E.W."/>
            <person name="Burr T.J."/>
            <person name="Banta L."/>
            <person name="Dickerman A.W."/>
            <person name="Paulsen I."/>
            <person name="Otten L."/>
            <person name="Suen G."/>
            <person name="Welch R."/>
            <person name="Almeida N.F."/>
            <person name="Arnold F."/>
            <person name="Burton O.T."/>
            <person name="Du Z."/>
            <person name="Ewing A."/>
            <person name="Godsy E."/>
            <person name="Heisel S."/>
            <person name="Houmiel K.L."/>
            <person name="Jhaveri J."/>
            <person name="Lu J."/>
            <person name="Miller N.M."/>
            <person name="Norton S."/>
            <person name="Chen Q."/>
            <person name="Phoolcharoen W."/>
            <person name="Ohlin V."/>
            <person name="Ondrusek D."/>
            <person name="Pride N."/>
            <person name="Stricklin S.L."/>
            <person name="Sun J."/>
            <person name="Wheeler C."/>
            <person name="Wilson L."/>
            <person name="Zhu H."/>
            <person name="Wood D.W."/>
        </authorList>
    </citation>
    <scope>NUCLEOTIDE SEQUENCE [LARGE SCALE GENOMIC DNA]</scope>
    <source>
        <strain evidence="2">K84 / ATCC BAA-868</strain>
    </source>
</reference>
<dbReference type="AlphaFoldDB" id="B9J9V7"/>
<gene>
    <name evidence="1" type="ordered locus">Arad_1025</name>
</gene>
<organism evidence="1 2">
    <name type="scientific">Rhizobium rhizogenes (strain K84 / ATCC BAA-868)</name>
    <name type="common">Agrobacterium radiobacter</name>
    <dbReference type="NCBI Taxonomy" id="311403"/>
    <lineage>
        <taxon>Bacteria</taxon>
        <taxon>Pseudomonadati</taxon>
        <taxon>Pseudomonadota</taxon>
        <taxon>Alphaproteobacteria</taxon>
        <taxon>Hyphomicrobiales</taxon>
        <taxon>Rhizobiaceae</taxon>
        <taxon>Rhizobium/Agrobacterium group</taxon>
        <taxon>Rhizobium</taxon>
    </lineage>
</organism>
<evidence type="ECO:0000313" key="1">
    <source>
        <dbReference type="EMBL" id="ACM25575.1"/>
    </source>
</evidence>
<dbReference type="eggNOG" id="COG3791">
    <property type="taxonomic scope" value="Bacteria"/>
</dbReference>
<dbReference type="EMBL" id="CP000628">
    <property type="protein sequence ID" value="ACM25575.1"/>
    <property type="molecule type" value="Genomic_DNA"/>
</dbReference>
<dbReference type="Proteomes" id="UP000001600">
    <property type="component" value="Chromosome 1"/>
</dbReference>
<name>B9J9V7_RHIR8</name>
<protein>
    <submittedName>
        <fullName evidence="1">Uncharacterized protein</fullName>
    </submittedName>
</protein>
<accession>B9J9V7</accession>
<sequence length="66" mass="7636">MTVESETRDYAGRVFCLRCGSPDFARTADEIEVNRGSLDAPDQLKPTYELWIVRRGSWRLKNRSQS</sequence>